<comment type="subunit">
    <text evidence="2">Homodimer.</text>
</comment>
<evidence type="ECO:0000313" key="3">
    <source>
        <dbReference type="EMBL" id="MBM7555373.1"/>
    </source>
</evidence>
<evidence type="ECO:0000313" key="4">
    <source>
        <dbReference type="Proteomes" id="UP000774000"/>
    </source>
</evidence>
<dbReference type="AlphaFoldDB" id="A0A938XN50"/>
<dbReference type="GO" id="GO:0045547">
    <property type="term" value="F:ditrans,polycis-polyprenyl diphosphate synthase [(2E,6E)-farnesyl diphosphate specific] activity"/>
    <property type="evidence" value="ECO:0007669"/>
    <property type="project" value="TreeGrafter"/>
</dbReference>
<dbReference type="Pfam" id="PF01255">
    <property type="entry name" value="Prenyltransf"/>
    <property type="match status" value="1"/>
</dbReference>
<comment type="caution">
    <text evidence="3">The sequence shown here is derived from an EMBL/GenBank/DDBJ whole genome shotgun (WGS) entry which is preliminary data.</text>
</comment>
<feature type="binding site" evidence="2">
    <location>
        <position position="86"/>
    </location>
    <ligand>
        <name>substrate</name>
    </ligand>
</feature>
<feature type="binding site" evidence="2">
    <location>
        <begin position="211"/>
        <end position="213"/>
    </location>
    <ligand>
        <name>substrate</name>
    </ligand>
</feature>
<dbReference type="HAMAP" id="MF_01139">
    <property type="entry name" value="ISPT"/>
    <property type="match status" value="1"/>
</dbReference>
<comment type="similarity">
    <text evidence="2">Belongs to the UPP synthase family.</text>
</comment>
<dbReference type="InterPro" id="IPR001441">
    <property type="entry name" value="UPP_synth-like"/>
</dbReference>
<dbReference type="PANTHER" id="PTHR10291">
    <property type="entry name" value="DEHYDRODOLICHYL DIPHOSPHATE SYNTHASE FAMILY MEMBER"/>
    <property type="match status" value="1"/>
</dbReference>
<gene>
    <name evidence="3" type="ORF">JOC47_000197</name>
</gene>
<dbReference type="InterPro" id="IPR036424">
    <property type="entry name" value="UPP_synth-like_sf"/>
</dbReference>
<dbReference type="NCBIfam" id="NF011405">
    <property type="entry name" value="PRK14830.1"/>
    <property type="match status" value="1"/>
</dbReference>
<dbReference type="InterPro" id="IPR018520">
    <property type="entry name" value="UPP_synth-like_CS"/>
</dbReference>
<dbReference type="EC" id="2.5.1.-" evidence="2"/>
<keyword evidence="1 2" id="KW-0808">Transferase</keyword>
<name>A0A938XN50_9FIRM</name>
<dbReference type="EMBL" id="JAFBDQ010000001">
    <property type="protein sequence ID" value="MBM7555373.1"/>
    <property type="molecule type" value="Genomic_DNA"/>
</dbReference>
<dbReference type="SUPFAM" id="SSF64005">
    <property type="entry name" value="Undecaprenyl diphosphate synthase"/>
    <property type="match status" value="1"/>
</dbReference>
<evidence type="ECO:0000256" key="1">
    <source>
        <dbReference type="ARBA" id="ARBA00022679"/>
    </source>
</evidence>
<feature type="binding site" evidence="2">
    <location>
        <position position="54"/>
    </location>
    <ligand>
        <name>substrate</name>
    </ligand>
</feature>
<dbReference type="Proteomes" id="UP000774000">
    <property type="component" value="Unassembled WGS sequence"/>
</dbReference>
<dbReference type="PROSITE" id="PS01066">
    <property type="entry name" value="UPP_SYNTHASE"/>
    <property type="match status" value="1"/>
</dbReference>
<feature type="active site" description="Proton acceptor" evidence="2">
    <location>
        <position position="85"/>
    </location>
</feature>
<feature type="binding site" evidence="2">
    <location>
        <position position="37"/>
    </location>
    <ligand>
        <name>Mg(2+)</name>
        <dbReference type="ChEBI" id="CHEBI:18420"/>
    </ligand>
</feature>
<keyword evidence="2" id="KW-0460">Magnesium</keyword>
<dbReference type="GO" id="GO:0000287">
    <property type="term" value="F:magnesium ion binding"/>
    <property type="evidence" value="ECO:0007669"/>
    <property type="project" value="UniProtKB-UniRule"/>
</dbReference>
<dbReference type="CDD" id="cd00475">
    <property type="entry name" value="Cis_IPPS"/>
    <property type="match status" value="1"/>
</dbReference>
<reference evidence="3" key="1">
    <citation type="submission" date="2021-01" db="EMBL/GenBank/DDBJ databases">
        <title>Genomic Encyclopedia of Type Strains, Phase IV (KMG-IV): sequencing the most valuable type-strain genomes for metagenomic binning, comparative biology and taxonomic classification.</title>
        <authorList>
            <person name="Goeker M."/>
        </authorList>
    </citation>
    <scope>NUCLEOTIDE SEQUENCE</scope>
    <source>
        <strain evidence="3">DSM 23230</strain>
    </source>
</reference>
<feature type="binding site" evidence="2">
    <location>
        <begin position="38"/>
        <end position="41"/>
    </location>
    <ligand>
        <name>substrate</name>
    </ligand>
</feature>
<comment type="cofactor">
    <cofactor evidence="2">
        <name>Mg(2+)</name>
        <dbReference type="ChEBI" id="CHEBI:18420"/>
    </cofactor>
    <text evidence="2">Binds 2 magnesium ions per subunit.</text>
</comment>
<dbReference type="Gene3D" id="3.40.1180.10">
    <property type="entry name" value="Decaprenyl diphosphate synthase-like"/>
    <property type="match status" value="1"/>
</dbReference>
<comment type="function">
    <text evidence="2">Catalyzes the condensation of isopentenyl diphosphate (IPP) with allylic pyrophosphates generating different type of terpenoids.</text>
</comment>
<dbReference type="PANTHER" id="PTHR10291:SF0">
    <property type="entry name" value="DEHYDRODOLICHYL DIPHOSPHATE SYNTHASE 2"/>
    <property type="match status" value="1"/>
</dbReference>
<organism evidence="3 4">
    <name type="scientific">Halanaerobacter jeridensis</name>
    <dbReference type="NCBI Taxonomy" id="706427"/>
    <lineage>
        <taxon>Bacteria</taxon>
        <taxon>Bacillati</taxon>
        <taxon>Bacillota</taxon>
        <taxon>Clostridia</taxon>
        <taxon>Halanaerobiales</taxon>
        <taxon>Halobacteroidaceae</taxon>
        <taxon>Halanaerobacter</taxon>
    </lineage>
</organism>
<feature type="binding site" evidence="2">
    <location>
        <position position="224"/>
    </location>
    <ligand>
        <name>Mg(2+)</name>
        <dbReference type="ChEBI" id="CHEBI:18420"/>
    </ligand>
</feature>
<feature type="binding site" evidence="2">
    <location>
        <position position="50"/>
    </location>
    <ligand>
        <name>substrate</name>
    </ligand>
</feature>
<keyword evidence="2" id="KW-0479">Metal-binding</keyword>
<feature type="binding site" evidence="2">
    <location>
        <position position="42"/>
    </location>
    <ligand>
        <name>substrate</name>
    </ligand>
</feature>
<proteinExistence type="inferred from homology"/>
<dbReference type="FunFam" id="3.40.1180.10:FF:000001">
    <property type="entry name" value="(2E,6E)-farnesyl-diphosphate-specific ditrans,polycis-undecaprenyl-diphosphate synthase"/>
    <property type="match status" value="1"/>
</dbReference>
<dbReference type="RefSeq" id="WP_204700091.1">
    <property type="nucleotide sequence ID" value="NZ_JAFBDQ010000001.1"/>
</dbReference>
<keyword evidence="4" id="KW-1185">Reference proteome</keyword>
<feature type="active site" evidence="2">
    <location>
        <position position="37"/>
    </location>
</feature>
<protein>
    <recommendedName>
        <fullName evidence="2">Isoprenyl transferase</fullName>
        <ecNumber evidence="2">2.5.1.-</ecNumber>
    </recommendedName>
</protein>
<dbReference type="GO" id="GO:0016094">
    <property type="term" value="P:polyprenol biosynthetic process"/>
    <property type="evidence" value="ECO:0007669"/>
    <property type="project" value="TreeGrafter"/>
</dbReference>
<accession>A0A938XN50</accession>
<dbReference type="NCBIfam" id="TIGR00055">
    <property type="entry name" value="uppS"/>
    <property type="match status" value="1"/>
</dbReference>
<evidence type="ECO:0000256" key="2">
    <source>
        <dbReference type="HAMAP-Rule" id="MF_01139"/>
    </source>
</evidence>
<feature type="binding site" evidence="2">
    <location>
        <position position="88"/>
    </location>
    <ligand>
        <name>substrate</name>
    </ligand>
</feature>
<feature type="binding site" evidence="2">
    <location>
        <position position="205"/>
    </location>
    <ligand>
        <name>substrate</name>
    </ligand>
</feature>
<feature type="binding site" evidence="2">
    <location>
        <begin position="82"/>
        <end position="84"/>
    </location>
    <ligand>
        <name>substrate</name>
    </ligand>
</feature>
<sequence length="260" mass="30085">MLKWIKKILQNNEEGQEEVDIEINKEEVPKHIAVIMDGNGRWAEKKDLVRTQGHKKGVSTLKKIVKLANQLGVEYFTAYAFSTENWKRPQEEVEFLMDLFKEVFAQELETFKKENIKVNIIGYKDRLPQSVSKKANRLVAETKDNTGLELNIALDYGGQAEIVESTKKIIEDVQAGNLSTAELTEEKFSDYLYTAGQKDVDLLIRPGGEKRISNFLLWQIAYSELYFTATYWPDFKEEEFKAAIKEYQKRNRRFGGIKGK</sequence>